<reference evidence="2" key="1">
    <citation type="journal article" date="2019" name="Int. J. Syst. Evol. Microbiol.">
        <title>The Global Catalogue of Microorganisms (GCM) 10K type strain sequencing project: providing services to taxonomists for standard genome sequencing and annotation.</title>
        <authorList>
            <consortium name="The Broad Institute Genomics Platform"/>
            <consortium name="The Broad Institute Genome Sequencing Center for Infectious Disease"/>
            <person name="Wu L."/>
            <person name="Ma J."/>
        </authorList>
    </citation>
    <scope>NUCLEOTIDE SEQUENCE [LARGE SCALE GENOMIC DNA]</scope>
    <source>
        <strain evidence="2">CCM 9110</strain>
    </source>
</reference>
<evidence type="ECO:0000313" key="1">
    <source>
        <dbReference type="EMBL" id="MFD1400215.1"/>
    </source>
</evidence>
<organism evidence="1 2">
    <name type="scientific">Lacticaseibacillus suilingensis</name>
    <dbReference type="NCBI Taxonomy" id="2799577"/>
    <lineage>
        <taxon>Bacteria</taxon>
        <taxon>Bacillati</taxon>
        <taxon>Bacillota</taxon>
        <taxon>Bacilli</taxon>
        <taxon>Lactobacillales</taxon>
        <taxon>Lactobacillaceae</taxon>
        <taxon>Lacticaseibacillus</taxon>
    </lineage>
</organism>
<name>A0ABW4BKA6_9LACO</name>
<accession>A0ABW4BKA6</accession>
<gene>
    <name evidence="1" type="ORF">ACFQ41_13055</name>
</gene>
<dbReference type="EMBL" id="JBHTOA010000059">
    <property type="protein sequence ID" value="MFD1400215.1"/>
    <property type="molecule type" value="Genomic_DNA"/>
</dbReference>
<keyword evidence="2" id="KW-1185">Reference proteome</keyword>
<evidence type="ECO:0000313" key="2">
    <source>
        <dbReference type="Proteomes" id="UP001597199"/>
    </source>
</evidence>
<comment type="caution">
    <text evidence="1">The sequence shown here is derived from an EMBL/GenBank/DDBJ whole genome shotgun (WGS) entry which is preliminary data.</text>
</comment>
<proteinExistence type="predicted"/>
<dbReference type="Proteomes" id="UP001597199">
    <property type="component" value="Unassembled WGS sequence"/>
</dbReference>
<protein>
    <submittedName>
        <fullName evidence="1">Uncharacterized protein</fullName>
    </submittedName>
</protein>
<dbReference type="RefSeq" id="WP_204119704.1">
    <property type="nucleotide sequence ID" value="NZ_BOLV01000022.1"/>
</dbReference>
<sequence length="76" mass="8492">MAKVLKLDSSTASVVDCGANWIRVTIYSSGFGQHIEAGYRAVLKTGWWADPELMELGEIQETRPVSRRKVELLIVN</sequence>